<reference evidence="14" key="1">
    <citation type="journal article" date="2019" name="Nat. Commun.">
        <title>The genome of broomcorn millet.</title>
        <authorList>
            <person name="Zou C."/>
            <person name="Miki D."/>
            <person name="Li D."/>
            <person name="Tang Q."/>
            <person name="Xiao L."/>
            <person name="Rajput S."/>
            <person name="Deng P."/>
            <person name="Jia W."/>
            <person name="Huang R."/>
            <person name="Zhang M."/>
            <person name="Sun Y."/>
            <person name="Hu J."/>
            <person name="Fu X."/>
            <person name="Schnable P.S."/>
            <person name="Li F."/>
            <person name="Zhang H."/>
            <person name="Feng B."/>
            <person name="Zhu X."/>
            <person name="Liu R."/>
            <person name="Schnable J.C."/>
            <person name="Zhu J.-K."/>
            <person name="Zhang H."/>
        </authorList>
    </citation>
    <scope>NUCLEOTIDE SEQUENCE [LARGE SCALE GENOMIC DNA]</scope>
</reference>
<evidence type="ECO:0000256" key="10">
    <source>
        <dbReference type="SAM" id="Phobius"/>
    </source>
</evidence>
<keyword evidence="6 10" id="KW-1133">Transmembrane helix</keyword>
<evidence type="ECO:0000256" key="8">
    <source>
        <dbReference type="ARBA" id="ARBA00023136"/>
    </source>
</evidence>
<gene>
    <name evidence="13" type="ORF">C2845_PM09G05570</name>
</gene>
<feature type="compositionally biased region" description="Low complexity" evidence="9">
    <location>
        <begin position="514"/>
        <end position="523"/>
    </location>
</feature>
<dbReference type="GO" id="GO:0000139">
    <property type="term" value="C:Golgi membrane"/>
    <property type="evidence" value="ECO:0007669"/>
    <property type="project" value="UniProtKB-SubCell"/>
</dbReference>
<dbReference type="GO" id="GO:1990538">
    <property type="term" value="F:xylan O-acetyltransferase activity"/>
    <property type="evidence" value="ECO:0007669"/>
    <property type="project" value="UniProtKB-ARBA"/>
</dbReference>
<feature type="compositionally biased region" description="Polar residues" evidence="9">
    <location>
        <begin position="378"/>
        <end position="405"/>
    </location>
</feature>
<dbReference type="InterPro" id="IPR025846">
    <property type="entry name" value="TBL_N"/>
</dbReference>
<accession>A0A3L6S1R1</accession>
<evidence type="ECO:0000256" key="7">
    <source>
        <dbReference type="ARBA" id="ARBA00023034"/>
    </source>
</evidence>
<feature type="compositionally biased region" description="Polar residues" evidence="9">
    <location>
        <begin position="459"/>
        <end position="476"/>
    </location>
</feature>
<keyword evidence="4 10" id="KW-0812">Transmembrane</keyword>
<comment type="subcellular location">
    <subcellularLocation>
        <location evidence="1">Golgi apparatus membrane</location>
        <topology evidence="1">Single-pass type II membrane protein</topology>
    </subcellularLocation>
</comment>
<organism evidence="13 14">
    <name type="scientific">Panicum miliaceum</name>
    <name type="common">Proso millet</name>
    <name type="synonym">Broomcorn millet</name>
    <dbReference type="NCBI Taxonomy" id="4540"/>
    <lineage>
        <taxon>Eukaryota</taxon>
        <taxon>Viridiplantae</taxon>
        <taxon>Streptophyta</taxon>
        <taxon>Embryophyta</taxon>
        <taxon>Tracheophyta</taxon>
        <taxon>Spermatophyta</taxon>
        <taxon>Magnoliopsida</taxon>
        <taxon>Liliopsida</taxon>
        <taxon>Poales</taxon>
        <taxon>Poaceae</taxon>
        <taxon>PACMAD clade</taxon>
        <taxon>Panicoideae</taxon>
        <taxon>Panicodae</taxon>
        <taxon>Paniceae</taxon>
        <taxon>Panicinae</taxon>
        <taxon>Panicum</taxon>
        <taxon>Panicum sect. Panicum</taxon>
    </lineage>
</organism>
<evidence type="ECO:0000256" key="2">
    <source>
        <dbReference type="ARBA" id="ARBA00007727"/>
    </source>
</evidence>
<feature type="region of interest" description="Disordered" evidence="9">
    <location>
        <begin position="100"/>
        <end position="536"/>
    </location>
</feature>
<dbReference type="AlphaFoldDB" id="A0A3L6S1R1"/>
<feature type="compositionally biased region" description="Polar residues" evidence="9">
    <location>
        <begin position="430"/>
        <end position="446"/>
    </location>
</feature>
<evidence type="ECO:0000256" key="4">
    <source>
        <dbReference type="ARBA" id="ARBA00022692"/>
    </source>
</evidence>
<evidence type="ECO:0000256" key="9">
    <source>
        <dbReference type="SAM" id="MobiDB-lite"/>
    </source>
</evidence>
<feature type="compositionally biased region" description="Low complexity" evidence="9">
    <location>
        <begin position="175"/>
        <end position="187"/>
    </location>
</feature>
<evidence type="ECO:0000256" key="6">
    <source>
        <dbReference type="ARBA" id="ARBA00022989"/>
    </source>
</evidence>
<dbReference type="EMBL" id="PQIB02000006">
    <property type="protein sequence ID" value="RLN12338.1"/>
    <property type="molecule type" value="Genomic_DNA"/>
</dbReference>
<feature type="compositionally biased region" description="Low complexity" evidence="9">
    <location>
        <begin position="273"/>
        <end position="299"/>
    </location>
</feature>
<feature type="compositionally biased region" description="Polar residues" evidence="9">
    <location>
        <begin position="256"/>
        <end position="267"/>
    </location>
</feature>
<evidence type="ECO:0000256" key="1">
    <source>
        <dbReference type="ARBA" id="ARBA00004323"/>
    </source>
</evidence>
<evidence type="ECO:0000259" key="11">
    <source>
        <dbReference type="Pfam" id="PF13839"/>
    </source>
</evidence>
<dbReference type="PANTHER" id="PTHR32285">
    <property type="entry name" value="PROTEIN TRICHOME BIREFRINGENCE-LIKE 9-RELATED"/>
    <property type="match status" value="1"/>
</dbReference>
<feature type="compositionally biased region" description="Gly residues" evidence="9">
    <location>
        <begin position="135"/>
        <end position="152"/>
    </location>
</feature>
<sequence>MKSLWKQSGGLACADAGPLSPLGGRGSRRRARLTLYGFAAAFAALTAYVALSAPSSAGAGEAAGGASWFGGVYASTAPYRSQISSFFSFILPADAPAPSPGPLRAPAGGSGGEVSGGPVGSAAGSNSSAAAGSGKQLGSGAGAPIGNAGGGSVPPAGDSAGTGISGKGGGGAQTNSSASSGGAPNGAVDRNNGNDGGVSSSRAGGGSGSPASSADGDGTVARAGEQSVDTSGKQSGSGSGAPSNDVRAAAKVGGSVPSNNSAGNSSSEKVDLSTGSSNNQAGSGSGAPASGSASGNSTSLKADAQGAVGAGSSGSSGSGTEKKADLSKSSDAQPGSGNGDANHKSAGNSSLAKSTDTKAGSNNSSDAQQGSGNGDASGKSTGSSSPAMSTDTKASSNNSSDAQPGSGSGDANHKSDGSSTPAKSNDGGERNSTSVSAVPTSNQTGSLALAGEKEVGSPRKNNTVVASPAVRNQEQTSSGVASGGSSGTVNKQKGDATHGSAGSSRDHSDQAIASKSGNNSKGNLSTTKHDDGSSGNKKVDWFKQVASCDMFHGHWVKDDSYPLYPEGSCPHIDEPFDCYLNGRRDLAYQKLRWQPSGCNIPRLNPTDMLERLRGKRLVFVGDSLNRNMWESLVCILRNSVKDKRKVFEASGRREFKTEGSYSFLFTDYNCSVEFFRSPFLVREWEMQVSDGKKKETLRLDLVEQSSPKYKDADFLIFNTGHWWTHEKTALGKDYYQEGNHVYSELNVVDAFHKALLTWSKWIDANVNPKKTTVLFRGYSASHFSGGQWNSGGSCDKESEPITNEQYLSTYPPKMSILEDVIHKMKTPVVYLNITRMTDYRKDAHPSIYRKQNLTDEERRSPERYQDCSHWCLPGVPDSWNELLYAQLLIRQHQMRQQ</sequence>
<keyword evidence="3" id="KW-0808">Transferase</keyword>
<feature type="transmembrane region" description="Helical" evidence="10">
    <location>
        <begin position="33"/>
        <end position="51"/>
    </location>
</feature>
<feature type="compositionally biased region" description="Basic and acidic residues" evidence="9">
    <location>
        <begin position="527"/>
        <end position="536"/>
    </location>
</feature>
<dbReference type="OrthoDB" id="630188at2759"/>
<comment type="similarity">
    <text evidence="2">Belongs to the PC-esterase family. TBL subfamily.</text>
</comment>
<dbReference type="STRING" id="4540.A0A3L6S1R1"/>
<keyword evidence="14" id="KW-1185">Reference proteome</keyword>
<feature type="compositionally biased region" description="Polar residues" evidence="9">
    <location>
        <begin position="345"/>
        <end position="370"/>
    </location>
</feature>
<feature type="domain" description="Trichome birefringence-like N-terminal" evidence="12">
    <location>
        <begin position="547"/>
        <end position="599"/>
    </location>
</feature>
<keyword evidence="8 10" id="KW-0472">Membrane</keyword>
<proteinExistence type="inferred from homology"/>
<dbReference type="InterPro" id="IPR029962">
    <property type="entry name" value="TBL"/>
</dbReference>
<dbReference type="Pfam" id="PF14416">
    <property type="entry name" value="PMR5N"/>
    <property type="match status" value="1"/>
</dbReference>
<evidence type="ECO:0000313" key="14">
    <source>
        <dbReference type="Proteomes" id="UP000275267"/>
    </source>
</evidence>
<dbReference type="InterPro" id="IPR026057">
    <property type="entry name" value="TBL_C"/>
</dbReference>
<protein>
    <submittedName>
        <fullName evidence="13">Protein trichome birefringence-like</fullName>
    </submittedName>
</protein>
<comment type="caution">
    <text evidence="13">The sequence shown here is derived from an EMBL/GenBank/DDBJ whole genome shotgun (WGS) entry which is preliminary data.</text>
</comment>
<feature type="compositionally biased region" description="Gly residues" evidence="9">
    <location>
        <begin position="108"/>
        <end position="119"/>
    </location>
</feature>
<dbReference type="PANTHER" id="PTHR32285:SF22">
    <property type="entry name" value="PROTEIN TRICHOME BIREFRINGENCE"/>
    <property type="match status" value="1"/>
</dbReference>
<evidence type="ECO:0000313" key="13">
    <source>
        <dbReference type="EMBL" id="RLN12338.1"/>
    </source>
</evidence>
<feature type="compositionally biased region" description="Low complexity" evidence="9">
    <location>
        <begin position="209"/>
        <end position="218"/>
    </location>
</feature>
<name>A0A3L6S1R1_PANMI</name>
<evidence type="ECO:0000256" key="5">
    <source>
        <dbReference type="ARBA" id="ARBA00022968"/>
    </source>
</evidence>
<feature type="compositionally biased region" description="Polar residues" evidence="9">
    <location>
        <begin position="227"/>
        <end position="242"/>
    </location>
</feature>
<dbReference type="Pfam" id="PF13839">
    <property type="entry name" value="PC-Esterase"/>
    <property type="match status" value="1"/>
</dbReference>
<dbReference type="Proteomes" id="UP000275267">
    <property type="component" value="Unassembled WGS sequence"/>
</dbReference>
<evidence type="ECO:0000259" key="12">
    <source>
        <dbReference type="Pfam" id="PF14416"/>
    </source>
</evidence>
<feature type="domain" description="Trichome birefringence-like C-terminal" evidence="11">
    <location>
        <begin position="600"/>
        <end position="885"/>
    </location>
</feature>
<feature type="compositionally biased region" description="Low complexity" evidence="9">
    <location>
        <begin position="120"/>
        <end position="134"/>
    </location>
</feature>
<evidence type="ECO:0000256" key="3">
    <source>
        <dbReference type="ARBA" id="ARBA00022679"/>
    </source>
</evidence>
<feature type="compositionally biased region" description="Gly residues" evidence="9">
    <location>
        <begin position="163"/>
        <end position="172"/>
    </location>
</feature>
<keyword evidence="7" id="KW-0333">Golgi apparatus</keyword>
<feature type="compositionally biased region" description="Gly residues" evidence="9">
    <location>
        <begin position="308"/>
        <end position="317"/>
    </location>
</feature>
<keyword evidence="5" id="KW-0735">Signal-anchor</keyword>